<dbReference type="InterPro" id="IPR024535">
    <property type="entry name" value="RHGA/B-epi-like_pectate_lyase"/>
</dbReference>
<dbReference type="SUPFAM" id="SSF51126">
    <property type="entry name" value="Pectin lyase-like"/>
    <property type="match status" value="1"/>
</dbReference>
<dbReference type="Pfam" id="PF12708">
    <property type="entry name" value="Pect-lyase_RHGA_epim"/>
    <property type="match status" value="1"/>
</dbReference>
<comment type="caution">
    <text evidence="4">The sequence shown here is derived from an EMBL/GenBank/DDBJ whole genome shotgun (WGS) entry which is preliminary data.</text>
</comment>
<feature type="compositionally biased region" description="Basic and acidic residues" evidence="1">
    <location>
        <begin position="39"/>
        <end position="58"/>
    </location>
</feature>
<protein>
    <recommendedName>
        <fullName evidence="6">Pectate lyase superfamily protein domain-containing protein</fullName>
    </recommendedName>
</protein>
<dbReference type="InterPro" id="IPR006626">
    <property type="entry name" value="PbH1"/>
</dbReference>
<evidence type="ECO:0000259" key="3">
    <source>
        <dbReference type="Pfam" id="PF13229"/>
    </source>
</evidence>
<feature type="region of interest" description="Disordered" evidence="1">
    <location>
        <begin position="36"/>
        <end position="67"/>
    </location>
</feature>
<feature type="domain" description="Right handed beta helix" evidence="3">
    <location>
        <begin position="341"/>
        <end position="503"/>
    </location>
</feature>
<dbReference type="Proteomes" id="UP000307943">
    <property type="component" value="Unassembled WGS sequence"/>
</dbReference>
<evidence type="ECO:0000259" key="2">
    <source>
        <dbReference type="Pfam" id="PF12708"/>
    </source>
</evidence>
<dbReference type="Gene3D" id="2.160.20.10">
    <property type="entry name" value="Single-stranded right-handed beta-helix, Pectin lyase-like"/>
    <property type="match status" value="3"/>
</dbReference>
<evidence type="ECO:0000256" key="1">
    <source>
        <dbReference type="SAM" id="MobiDB-lite"/>
    </source>
</evidence>
<dbReference type="InterPro" id="IPR012334">
    <property type="entry name" value="Pectin_lyas_fold"/>
</dbReference>
<dbReference type="EMBL" id="VDCQ01000024">
    <property type="protein sequence ID" value="TNJ64872.1"/>
    <property type="molecule type" value="Genomic_DNA"/>
</dbReference>
<sequence>MRSVNAIFNRHMNRRQLIRTAGIAGLAFIGGNMIPPQVKADHNPQHEGPSHGKGRPEKSSPFMTNTPDDWINVQNYGATGDGATDDSAAIQSAINAAPGQSAVYFPQGTYVISTPLQWSGKALHLFAFGSAVIKESQVLGVPMIQLTQADGSTIQGLDCSGAETYELFSGASGIENAFISVDDSECVTISDCVVENKSYGFLLKNSKWCKVQDAQVFGFLHTTKSGHNYSSCCHISRGSAHIIQGLTGANMGSGVLVGRESTLNQIHNCQFENMQDNGVYLSSGAGNSVIGVTVLQTPGSGVKARGTRNLILGCHVKDAQVGYSLTGNGVVPDSYGANGYGTILEGSTAENCLRDGVSIGKQDNYYARHFKVIGNVLVNCAIEQGGYGAVRGGGHYHEIAHNTIVGSSGTYAVIMAGSAAESIRGLCIRDNTIMEANEGIRVHYASGADISRNQLCSLSSNGIHLRYVFDSQVTDNQSHEQVGGAGITATQQYGNTGNTFRSNRGTTLSLDVNRNYVFENIPAAVNLSADAALPPFFVGQMCLSAGTVYIATGTSSPADWKPMT</sequence>
<evidence type="ECO:0000313" key="5">
    <source>
        <dbReference type="Proteomes" id="UP000307943"/>
    </source>
</evidence>
<dbReference type="InterPro" id="IPR006311">
    <property type="entry name" value="TAT_signal"/>
</dbReference>
<evidence type="ECO:0000313" key="4">
    <source>
        <dbReference type="EMBL" id="TNJ64872.1"/>
    </source>
</evidence>
<dbReference type="SMART" id="SM00710">
    <property type="entry name" value="PbH1"/>
    <property type="match status" value="8"/>
</dbReference>
<organism evidence="4 5">
    <name type="scientific">Paenibacillus hemerocallicola</name>
    <dbReference type="NCBI Taxonomy" id="1172614"/>
    <lineage>
        <taxon>Bacteria</taxon>
        <taxon>Bacillati</taxon>
        <taxon>Bacillota</taxon>
        <taxon>Bacilli</taxon>
        <taxon>Bacillales</taxon>
        <taxon>Paenibacillaceae</taxon>
        <taxon>Paenibacillus</taxon>
    </lineage>
</organism>
<proteinExistence type="predicted"/>
<dbReference type="OrthoDB" id="2496562at2"/>
<dbReference type="InterPro" id="IPR039448">
    <property type="entry name" value="Beta_helix"/>
</dbReference>
<dbReference type="PROSITE" id="PS51318">
    <property type="entry name" value="TAT"/>
    <property type="match status" value="1"/>
</dbReference>
<reference evidence="4 5" key="1">
    <citation type="submission" date="2019-05" db="EMBL/GenBank/DDBJ databases">
        <title>We sequenced the genome of Paenibacillus hemerocallicola KCTC 33185 for further insight into its adaptation and study the phylogeny of Paenibacillus.</title>
        <authorList>
            <person name="Narsing Rao M.P."/>
        </authorList>
    </citation>
    <scope>NUCLEOTIDE SEQUENCE [LARGE SCALE GENOMIC DNA]</scope>
    <source>
        <strain evidence="4 5">KCTC 33185</strain>
    </source>
</reference>
<feature type="domain" description="Rhamnogalacturonase A/B/Epimerase-like pectate lyase" evidence="2">
    <location>
        <begin position="70"/>
        <end position="297"/>
    </location>
</feature>
<keyword evidence="5" id="KW-1185">Reference proteome</keyword>
<dbReference type="AlphaFoldDB" id="A0A5C4T7F7"/>
<name>A0A5C4T7F7_9BACL</name>
<accession>A0A5C4T7F7</accession>
<evidence type="ECO:0008006" key="6">
    <source>
        <dbReference type="Google" id="ProtNLM"/>
    </source>
</evidence>
<dbReference type="InterPro" id="IPR011050">
    <property type="entry name" value="Pectin_lyase_fold/virulence"/>
</dbReference>
<dbReference type="Pfam" id="PF13229">
    <property type="entry name" value="Beta_helix"/>
    <property type="match status" value="1"/>
</dbReference>
<gene>
    <name evidence="4" type="ORF">FE784_17730</name>
</gene>